<proteinExistence type="predicted"/>
<keyword evidence="1" id="KW-0175">Coiled coil</keyword>
<organism evidence="2 3">
    <name type="scientific">Corallincola spongiicola</name>
    <dbReference type="NCBI Taxonomy" id="2520508"/>
    <lineage>
        <taxon>Bacteria</taxon>
        <taxon>Pseudomonadati</taxon>
        <taxon>Pseudomonadota</taxon>
        <taxon>Gammaproteobacteria</taxon>
        <taxon>Alteromonadales</taxon>
        <taxon>Psychromonadaceae</taxon>
        <taxon>Corallincola</taxon>
    </lineage>
</organism>
<reference evidence="3" key="1">
    <citation type="submission" date="2019-02" db="EMBL/GenBank/DDBJ databases">
        <title>Draft genome sequence of Muricauda sp. 176CP4-71.</title>
        <authorList>
            <person name="Park J.-S."/>
        </authorList>
    </citation>
    <scope>NUCLEOTIDE SEQUENCE [LARGE SCALE GENOMIC DNA]</scope>
    <source>
        <strain evidence="3">176GS2-150</strain>
    </source>
</reference>
<dbReference type="RefSeq" id="WP_130565426.1">
    <property type="nucleotide sequence ID" value="NZ_SHLY01000001.1"/>
</dbReference>
<feature type="coiled-coil region" evidence="1">
    <location>
        <begin position="13"/>
        <end position="91"/>
    </location>
</feature>
<evidence type="ECO:0000313" key="2">
    <source>
        <dbReference type="EMBL" id="TAA47884.1"/>
    </source>
</evidence>
<keyword evidence="3" id="KW-1185">Reference proteome</keyword>
<gene>
    <name evidence="2" type="ORF">EXY25_01145</name>
</gene>
<protein>
    <submittedName>
        <fullName evidence="2">Uncharacterized protein</fullName>
    </submittedName>
</protein>
<name>A0ABY1WT19_9GAMM</name>
<sequence length="93" mass="11199">MNRSIERLASWFNRFLTEDAEHNKEQLERVKKKLNKLKRKSHMLQQLIDETNNEQEKETLQSELKIAKAIRIKAQQKYKALKTEMQNKKSSKE</sequence>
<comment type="caution">
    <text evidence="2">The sequence shown here is derived from an EMBL/GenBank/DDBJ whole genome shotgun (WGS) entry which is preliminary data.</text>
</comment>
<dbReference type="Proteomes" id="UP000292544">
    <property type="component" value="Unassembled WGS sequence"/>
</dbReference>
<evidence type="ECO:0000256" key="1">
    <source>
        <dbReference type="SAM" id="Coils"/>
    </source>
</evidence>
<dbReference type="EMBL" id="SHLY01000001">
    <property type="protein sequence ID" value="TAA47884.1"/>
    <property type="molecule type" value="Genomic_DNA"/>
</dbReference>
<accession>A0ABY1WT19</accession>
<evidence type="ECO:0000313" key="3">
    <source>
        <dbReference type="Proteomes" id="UP000292544"/>
    </source>
</evidence>